<reference evidence="1" key="1">
    <citation type="submission" date="2022-04" db="EMBL/GenBank/DDBJ databases">
        <title>Jade perch genome.</title>
        <authorList>
            <person name="Chao B."/>
        </authorList>
    </citation>
    <scope>NUCLEOTIDE SEQUENCE</scope>
    <source>
        <strain evidence="1">CB-2022</strain>
    </source>
</reference>
<dbReference type="EMBL" id="CM041531">
    <property type="protein sequence ID" value="KAI3377657.1"/>
    <property type="molecule type" value="Genomic_DNA"/>
</dbReference>
<accession>A0ACB8XCA2</accession>
<dbReference type="Proteomes" id="UP000831701">
    <property type="component" value="Chromosome 1"/>
</dbReference>
<name>A0ACB8XCA2_9TELE</name>
<comment type="caution">
    <text evidence="1">The sequence shown here is derived from an EMBL/GenBank/DDBJ whole genome shotgun (WGS) entry which is preliminary data.</text>
</comment>
<sequence>MDTSSVPLLNYGMQYQWCSDSDLSSICSSETLSPVPSMDSSLSPSYQQLPQSTPKATKTGYSQTRKSTPCSLSGRGCKTGRATRIRSKQRESASEKEKLRMRDLTKAMHHLRSYLPPSMAPAGQTLTKIETLRLTIRYISYLSAQLGLSEEVLFQRREQGDTSASDTSSPDILSYFQHGPMGGQEAQLQNQSLSQSLYPAQCHSQNTMLHSGSCSFGVDQYSGQYFDAPQGDMDAILQSPPTQPSCQLTAQEELTTTAPTTTTTSPAAMEVPYCSHLQLQESSFLFDCESLLDKSYDALAYDPATDPGYFSAGSSLSPTSSVDSFCFSPTTLQGTRNEQNNLDCFIFDSLAAPQLTNETQTLPCSRSSTVTSAAKKSRSRYPGKKRQTASEREKLRMRDLTKAMHHLRTYLPPSVAPAGQTLTKIETLRLTIRYISYLSAQLGLSEEVLEQRRSSGFVEQPQTLNQFLGQPTASYSPQDCNTMSTVQLSSLQPSYQ</sequence>
<feature type="non-terminal residue" evidence="1">
    <location>
        <position position="496"/>
    </location>
</feature>
<evidence type="ECO:0000313" key="2">
    <source>
        <dbReference type="Proteomes" id="UP000831701"/>
    </source>
</evidence>
<evidence type="ECO:0000313" key="1">
    <source>
        <dbReference type="EMBL" id="KAI3377657.1"/>
    </source>
</evidence>
<proteinExistence type="predicted"/>
<gene>
    <name evidence="1" type="ORF">L3Q82_008814</name>
</gene>
<keyword evidence="2" id="KW-1185">Reference proteome</keyword>
<organism evidence="1 2">
    <name type="scientific">Scortum barcoo</name>
    <name type="common">barcoo grunter</name>
    <dbReference type="NCBI Taxonomy" id="214431"/>
    <lineage>
        <taxon>Eukaryota</taxon>
        <taxon>Metazoa</taxon>
        <taxon>Chordata</taxon>
        <taxon>Craniata</taxon>
        <taxon>Vertebrata</taxon>
        <taxon>Euteleostomi</taxon>
        <taxon>Actinopterygii</taxon>
        <taxon>Neopterygii</taxon>
        <taxon>Teleostei</taxon>
        <taxon>Neoteleostei</taxon>
        <taxon>Acanthomorphata</taxon>
        <taxon>Eupercaria</taxon>
        <taxon>Centrarchiformes</taxon>
        <taxon>Terapontoidei</taxon>
        <taxon>Terapontidae</taxon>
        <taxon>Scortum</taxon>
    </lineage>
</organism>
<protein>
    <submittedName>
        <fullName evidence="1">Uncharacterized protein</fullName>
    </submittedName>
</protein>